<dbReference type="PROSITE" id="PS50109">
    <property type="entry name" value="HIS_KIN"/>
    <property type="match status" value="1"/>
</dbReference>
<dbReference type="InterPro" id="IPR035965">
    <property type="entry name" value="PAS-like_dom_sf"/>
</dbReference>
<evidence type="ECO:0000256" key="6">
    <source>
        <dbReference type="ARBA" id="ARBA00022777"/>
    </source>
</evidence>
<dbReference type="CDD" id="cd00082">
    <property type="entry name" value="HisKA"/>
    <property type="match status" value="1"/>
</dbReference>
<dbReference type="InterPro" id="IPR005467">
    <property type="entry name" value="His_kinase_dom"/>
</dbReference>
<evidence type="ECO:0000313" key="11">
    <source>
        <dbReference type="EMBL" id="ABB40328.1"/>
    </source>
</evidence>
<evidence type="ECO:0000256" key="7">
    <source>
        <dbReference type="ARBA" id="ARBA00022840"/>
    </source>
</evidence>
<dbReference type="EMBL" id="CP000112">
    <property type="protein sequence ID" value="ABB40328.1"/>
    <property type="molecule type" value="Genomic_DNA"/>
</dbReference>
<evidence type="ECO:0000256" key="1">
    <source>
        <dbReference type="ARBA" id="ARBA00000085"/>
    </source>
</evidence>
<keyword evidence="7" id="KW-0067">ATP-binding</keyword>
<evidence type="ECO:0000256" key="4">
    <source>
        <dbReference type="ARBA" id="ARBA00022679"/>
    </source>
</evidence>
<keyword evidence="12" id="KW-1185">Reference proteome</keyword>
<keyword evidence="4" id="KW-0808">Transferase</keyword>
<evidence type="ECO:0000313" key="12">
    <source>
        <dbReference type="Proteomes" id="UP000002710"/>
    </source>
</evidence>
<dbReference type="AlphaFoldDB" id="Q30VG8"/>
<comment type="catalytic activity">
    <reaction evidence="1">
        <text>ATP + protein L-histidine = ADP + protein N-phospho-L-histidine.</text>
        <dbReference type="EC" id="2.7.13.3"/>
    </reaction>
</comment>
<dbReference type="SUPFAM" id="SSF47384">
    <property type="entry name" value="Homodimeric domain of signal transducing histidine kinase"/>
    <property type="match status" value="1"/>
</dbReference>
<dbReference type="InterPro" id="IPR036097">
    <property type="entry name" value="HisK_dim/P_sf"/>
</dbReference>
<keyword evidence="5" id="KW-0547">Nucleotide-binding</keyword>
<evidence type="ECO:0000256" key="8">
    <source>
        <dbReference type="ARBA" id="ARBA00023012"/>
    </source>
</evidence>
<dbReference type="Gene3D" id="3.30.565.10">
    <property type="entry name" value="Histidine kinase-like ATPase, C-terminal domain"/>
    <property type="match status" value="1"/>
</dbReference>
<evidence type="ECO:0000256" key="3">
    <source>
        <dbReference type="ARBA" id="ARBA00022553"/>
    </source>
</evidence>
<evidence type="ECO:0000256" key="2">
    <source>
        <dbReference type="ARBA" id="ARBA00012438"/>
    </source>
</evidence>
<dbReference type="HOGENOM" id="CLU_000445_114_39_7"/>
<keyword evidence="3" id="KW-0597">Phosphoprotein</keyword>
<reference evidence="11 12" key="1">
    <citation type="journal article" date="2011" name="J. Bacteriol.">
        <title>Complete genome sequence and updated annotation of Desulfovibrio alaskensis G20.</title>
        <authorList>
            <person name="Hauser L.J."/>
            <person name="Land M.L."/>
            <person name="Brown S.D."/>
            <person name="Larimer F."/>
            <person name="Keller K.L."/>
            <person name="Rapp-Giles B.J."/>
            <person name="Price M.N."/>
            <person name="Lin M."/>
            <person name="Bruce D.C."/>
            <person name="Detter J.C."/>
            <person name="Tapia R."/>
            <person name="Han C.S."/>
            <person name="Goodwin L.A."/>
            <person name="Cheng J.F."/>
            <person name="Pitluck S."/>
            <person name="Copeland A."/>
            <person name="Lucas S."/>
            <person name="Nolan M."/>
            <person name="Lapidus A.L."/>
            <person name="Palumbo A.V."/>
            <person name="Wall J.D."/>
        </authorList>
    </citation>
    <scope>NUCLEOTIDE SEQUENCE [LARGE SCALE GENOMIC DNA]</scope>
    <source>
        <strain evidence="12">ATCC BAA 1058 / DSM 17464 / G20</strain>
    </source>
</reference>
<dbReference type="SMART" id="SM00388">
    <property type="entry name" value="HisKA"/>
    <property type="match status" value="1"/>
</dbReference>
<dbReference type="Proteomes" id="UP000002710">
    <property type="component" value="Chromosome"/>
</dbReference>
<sequence length="410" mass="46163">MKGKTTIEDLVGIEHSKLNFFQELQQSIEELKESNKELEEQRRETAAILDGITDVMMVLSEDLRIISVNHVFMQLFPDSDPHGQYCYKYFRHSHTPCRECPAFRSLSTDTVCRETAIFRINGRNMQFEMVASPLKSPYLPEHRVLIFKRDVTLEKEYQAKFYQAEKMATMGVLAAGVAHEINNPLTAVTGFAEGIRRRLPKLRGLVDDQLFTDFQEYTDTILKECLRCQDIVQTLLTFSRPSSAEFSQLSLNSVVSETVWLLHNHFKKHHNIKVNLNLDETVPHIFGDEAQLKQVVLNLLTNALDSMSETGNKDRCYFSGVLAVETAPFGESGAKLIVSDTGCGIPPDNIDKLFEPFFTTKNVGKGIGIGLSTCYSIVRKHGGEITVTSTEGKGSQFTVTLPGNRGEQRV</sequence>
<accession>Q30VG8</accession>
<dbReference type="PANTHER" id="PTHR43065">
    <property type="entry name" value="SENSOR HISTIDINE KINASE"/>
    <property type="match status" value="1"/>
</dbReference>
<dbReference type="InterPro" id="IPR036890">
    <property type="entry name" value="HATPase_C_sf"/>
</dbReference>
<gene>
    <name evidence="11" type="ordered locus">Dde_3535</name>
</gene>
<evidence type="ECO:0000256" key="5">
    <source>
        <dbReference type="ARBA" id="ARBA00022741"/>
    </source>
</evidence>
<organism evidence="11 12">
    <name type="scientific">Oleidesulfovibrio alaskensis (strain ATCC BAA-1058 / DSM 17464 / G20)</name>
    <name type="common">Desulfovibrio alaskensis</name>
    <dbReference type="NCBI Taxonomy" id="207559"/>
    <lineage>
        <taxon>Bacteria</taxon>
        <taxon>Pseudomonadati</taxon>
        <taxon>Thermodesulfobacteriota</taxon>
        <taxon>Desulfovibrionia</taxon>
        <taxon>Desulfovibrionales</taxon>
        <taxon>Desulfovibrionaceae</taxon>
        <taxon>Oleidesulfovibrio</taxon>
    </lineage>
</organism>
<dbReference type="eggNOG" id="COG4191">
    <property type="taxonomic scope" value="Bacteria"/>
</dbReference>
<dbReference type="Gene3D" id="1.10.287.130">
    <property type="match status" value="1"/>
</dbReference>
<dbReference type="KEGG" id="dde:Dde_3535"/>
<dbReference type="RefSeq" id="WP_011369225.1">
    <property type="nucleotide sequence ID" value="NC_007519.1"/>
</dbReference>
<name>Q30VG8_OLEA2</name>
<dbReference type="SUPFAM" id="SSF55785">
    <property type="entry name" value="PYP-like sensor domain (PAS domain)"/>
    <property type="match status" value="1"/>
</dbReference>
<dbReference type="SMART" id="SM00387">
    <property type="entry name" value="HATPase_c"/>
    <property type="match status" value="1"/>
</dbReference>
<dbReference type="InterPro" id="IPR003661">
    <property type="entry name" value="HisK_dim/P_dom"/>
</dbReference>
<dbReference type="PRINTS" id="PR00344">
    <property type="entry name" value="BCTRLSENSOR"/>
</dbReference>
<evidence type="ECO:0000259" key="10">
    <source>
        <dbReference type="PROSITE" id="PS50109"/>
    </source>
</evidence>
<dbReference type="GO" id="GO:0005524">
    <property type="term" value="F:ATP binding"/>
    <property type="evidence" value="ECO:0007669"/>
    <property type="project" value="UniProtKB-KW"/>
</dbReference>
<dbReference type="EC" id="2.7.13.3" evidence="2"/>
<feature type="domain" description="Histidine kinase" evidence="10">
    <location>
        <begin position="176"/>
        <end position="405"/>
    </location>
</feature>
<dbReference type="Gene3D" id="3.30.450.20">
    <property type="entry name" value="PAS domain"/>
    <property type="match status" value="1"/>
</dbReference>
<protein>
    <recommendedName>
        <fullName evidence="2">histidine kinase</fullName>
        <ecNumber evidence="2">2.7.13.3</ecNumber>
    </recommendedName>
</protein>
<dbReference type="InterPro" id="IPR003594">
    <property type="entry name" value="HATPase_dom"/>
</dbReference>
<dbReference type="STRING" id="207559.Dde_3535"/>
<dbReference type="Pfam" id="PF02518">
    <property type="entry name" value="HATPase_c"/>
    <property type="match status" value="1"/>
</dbReference>
<keyword evidence="6 11" id="KW-0418">Kinase</keyword>
<dbReference type="SUPFAM" id="SSF55874">
    <property type="entry name" value="ATPase domain of HSP90 chaperone/DNA topoisomerase II/histidine kinase"/>
    <property type="match status" value="1"/>
</dbReference>
<feature type="coiled-coil region" evidence="9">
    <location>
        <begin position="21"/>
        <end position="48"/>
    </location>
</feature>
<evidence type="ECO:0000256" key="9">
    <source>
        <dbReference type="SAM" id="Coils"/>
    </source>
</evidence>
<dbReference type="InterPro" id="IPR004358">
    <property type="entry name" value="Sig_transdc_His_kin-like_C"/>
</dbReference>
<proteinExistence type="predicted"/>
<keyword evidence="9" id="KW-0175">Coiled coil</keyword>
<dbReference type="PANTHER" id="PTHR43065:SF46">
    <property type="entry name" value="C4-DICARBOXYLATE TRANSPORT SENSOR PROTEIN DCTB"/>
    <property type="match status" value="1"/>
</dbReference>
<dbReference type="Pfam" id="PF00512">
    <property type="entry name" value="HisKA"/>
    <property type="match status" value="1"/>
</dbReference>
<keyword evidence="8" id="KW-0902">Two-component regulatory system</keyword>
<dbReference type="GO" id="GO:0000155">
    <property type="term" value="F:phosphorelay sensor kinase activity"/>
    <property type="evidence" value="ECO:0007669"/>
    <property type="project" value="InterPro"/>
</dbReference>